<sequence>MAYYNLLVDVEDHPDPTEVLDQAAKVDALRETRVEKRGPGQWQFSETVEIELVSREDGEVILDIFDATPVQIKALTSLIFQAGPSVIQIENDDGEIVIVSTDPDIPPSALENGIPLSALLATENARFDTIFQHEKVQGREDVDLNPMREFLLSLEINAPAERPIDIRFYVPQEHLRVESLYERVFFAPYFTKLDSITGYATYRHLPNDVGITVEGVLFEEGWYHDILISVPSEDDVLDDVKSKVVEALNLAGVKEVFLEMDNDGESDVVPVWPVAIVGSELKRGPLRQFKLDTTE</sequence>
<dbReference type="Proteomes" id="UP001470809">
    <property type="component" value="Chromosome"/>
</dbReference>
<protein>
    <submittedName>
        <fullName evidence="1">Uncharacterized protein</fullName>
    </submittedName>
</protein>
<dbReference type="EMBL" id="CP151767">
    <property type="protein sequence ID" value="WZU66301.1"/>
    <property type="molecule type" value="Genomic_DNA"/>
</dbReference>
<name>A0AAN0NHK1_9RHOB</name>
<evidence type="ECO:0000313" key="2">
    <source>
        <dbReference type="Proteomes" id="UP001470809"/>
    </source>
</evidence>
<gene>
    <name evidence="1" type="ORF">AABB31_14680</name>
</gene>
<proteinExistence type="predicted"/>
<organism evidence="1 2">
    <name type="scientific">Yoonia rhodophyticola</name>
    <dbReference type="NCBI Taxonomy" id="3137370"/>
    <lineage>
        <taxon>Bacteria</taxon>
        <taxon>Pseudomonadati</taxon>
        <taxon>Pseudomonadota</taxon>
        <taxon>Alphaproteobacteria</taxon>
        <taxon>Rhodobacterales</taxon>
        <taxon>Paracoccaceae</taxon>
        <taxon>Yoonia</taxon>
    </lineage>
</organism>
<dbReference type="AlphaFoldDB" id="A0AAN0NHK1"/>
<dbReference type="KEGG" id="yrh:AABB31_14680"/>
<evidence type="ECO:0000313" key="1">
    <source>
        <dbReference type="EMBL" id="WZU66301.1"/>
    </source>
</evidence>
<keyword evidence="2" id="KW-1185">Reference proteome</keyword>
<dbReference type="RefSeq" id="WP_342075627.1">
    <property type="nucleotide sequence ID" value="NZ_CP151767.2"/>
</dbReference>
<reference evidence="1" key="1">
    <citation type="submission" date="2024-08" db="EMBL/GenBank/DDBJ databases">
        <title>Phylogenomic analyses of a clade within the roseobacter group suggest taxonomic reassignments of species of the genera Aestuariivita, Citreicella, Loktanella, Nautella, Pelagibaca, Ruegeria, Thalassobius, Thiobacimonas and Tropicibacter, and the proposal o.</title>
        <authorList>
            <person name="Jeon C.O."/>
        </authorList>
    </citation>
    <scope>NUCLEOTIDE SEQUENCE</scope>
    <source>
        <strain evidence="1">SS1-5</strain>
    </source>
</reference>
<accession>A0AAN0NHK1</accession>